<dbReference type="AlphaFoldDB" id="D9WBP4"/>
<name>D9WBP4_9ACTN</name>
<dbReference type="STRING" id="457427.SSOG_04714"/>
<sequence>MSDMSGPVHYISVATPDGQVMGYAWGDSADVGWVDRKASSVDAYKAGMEWYDANVREARERGVAPLDVLGLLSREPGVSPVTAAPDVDAIEELARTATPADDQRLVAALDRDNAAAWQELADAFDALTDEDRKVEWGGGQKDARGVIQMPYPLYSEGLLRAVNALRGIAVTTEYRWSANPLPQLSPDGRLSPADAVRAAMVLVLGERICDGMIDEALQSGLLDATVESLRTWYEAEPARTDARGTPDAQPPGQGRRSPFSRFVFAPFTLIWNLVARRKIRKLPHPAQSDAAPPLGCTANSPMPYVPKTTTHVTHD</sequence>
<evidence type="ECO:0000313" key="3">
    <source>
        <dbReference type="Proteomes" id="UP000003963"/>
    </source>
</evidence>
<feature type="region of interest" description="Disordered" evidence="1">
    <location>
        <begin position="235"/>
        <end position="259"/>
    </location>
</feature>
<organism evidence="2 3">
    <name type="scientific">Streptomyces himastatinicus ATCC 53653</name>
    <dbReference type="NCBI Taxonomy" id="457427"/>
    <lineage>
        <taxon>Bacteria</taxon>
        <taxon>Bacillati</taxon>
        <taxon>Actinomycetota</taxon>
        <taxon>Actinomycetes</taxon>
        <taxon>Kitasatosporales</taxon>
        <taxon>Streptomycetaceae</taxon>
        <taxon>Streptomyces</taxon>
        <taxon>Streptomyces violaceusniger group</taxon>
    </lineage>
</organism>
<dbReference type="InterPro" id="IPR045425">
    <property type="entry name" value="DUF6508"/>
</dbReference>
<dbReference type="Proteomes" id="UP000003963">
    <property type="component" value="Unassembled WGS sequence"/>
</dbReference>
<gene>
    <name evidence="2" type="ORF">SSOG_04714</name>
</gene>
<dbReference type="HOGENOM" id="CLU_076600_0_0_11"/>
<proteinExistence type="predicted"/>
<reference evidence="2 3" key="1">
    <citation type="submission" date="2009-02" db="EMBL/GenBank/DDBJ databases">
        <title>Annotation of Streptomyces hygroscopicus strain ATCC 53653.</title>
        <authorList>
            <consortium name="The Broad Institute Genome Sequencing Platform"/>
            <consortium name="Broad Institute Microbial Sequencing Center"/>
            <person name="Fischbach M."/>
            <person name="Godfrey P."/>
            <person name="Ward D."/>
            <person name="Young S."/>
            <person name="Zeng Q."/>
            <person name="Koehrsen M."/>
            <person name="Alvarado L."/>
            <person name="Berlin A.M."/>
            <person name="Bochicchio J."/>
            <person name="Borenstein D."/>
            <person name="Chapman S.B."/>
            <person name="Chen Z."/>
            <person name="Engels R."/>
            <person name="Freedman E."/>
            <person name="Gellesch M."/>
            <person name="Goldberg J."/>
            <person name="Griggs A."/>
            <person name="Gujja S."/>
            <person name="Heilman E.R."/>
            <person name="Heiman D.I."/>
            <person name="Hepburn T.A."/>
            <person name="Howarth C."/>
            <person name="Jen D."/>
            <person name="Larson L."/>
            <person name="Lewis B."/>
            <person name="Mehta T."/>
            <person name="Park D."/>
            <person name="Pearson M."/>
            <person name="Richards J."/>
            <person name="Roberts A."/>
            <person name="Saif S."/>
            <person name="Shea T.D."/>
            <person name="Shenoy N."/>
            <person name="Sisk P."/>
            <person name="Stolte C."/>
            <person name="Sykes S.N."/>
            <person name="Thomson T."/>
            <person name="Walk T."/>
            <person name="White J."/>
            <person name="Yandava C."/>
            <person name="Straight P."/>
            <person name="Clardy J."/>
            <person name="Hung D."/>
            <person name="Kolter R."/>
            <person name="Mekalanos J."/>
            <person name="Walker S."/>
            <person name="Walsh C.T."/>
            <person name="Wieland-Brown L.C."/>
            <person name="Haas B."/>
            <person name="Nusbaum C."/>
            <person name="Birren B."/>
        </authorList>
    </citation>
    <scope>NUCLEOTIDE SEQUENCE [LARGE SCALE GENOMIC DNA]</scope>
    <source>
        <strain evidence="2 3">ATCC 53653</strain>
    </source>
</reference>
<evidence type="ECO:0000313" key="2">
    <source>
        <dbReference type="EMBL" id="EFL25000.1"/>
    </source>
</evidence>
<dbReference type="Pfam" id="PF20118">
    <property type="entry name" value="DUF6508"/>
    <property type="match status" value="1"/>
</dbReference>
<keyword evidence="3" id="KW-1185">Reference proteome</keyword>
<dbReference type="EMBL" id="GG657754">
    <property type="protein sequence ID" value="EFL25000.1"/>
    <property type="molecule type" value="Genomic_DNA"/>
</dbReference>
<accession>D9WBP4</accession>
<feature type="region of interest" description="Disordered" evidence="1">
    <location>
        <begin position="284"/>
        <end position="315"/>
    </location>
</feature>
<evidence type="ECO:0000256" key="1">
    <source>
        <dbReference type="SAM" id="MobiDB-lite"/>
    </source>
</evidence>
<protein>
    <submittedName>
        <fullName evidence="2">LigA protein</fullName>
    </submittedName>
</protein>